<sequence length="265" mass="29227">MSEIYTLHRGHAPLLVSVPHAGTAVPDDIACRLSEEAKPLADTDWHVHTLYDFAASLGASVLVAHYSRYVVDLNRPPDNESLYPGQTTTGLIPIDTFDGNPVYQNDVDPDLSEVVGRVDGFWRPYHSALQTELDRIKAEHGHAVLWDAHSIASKVPRLFDGHLPDFNLGTNGGKSCAEDLADAVYAKAQSAEGYTSVLNGRFKGGYITRHYGKPQDGIHALQLELSQATYMQESAPWPFRIDLANKVRPHLREMLETCLAWKAGA</sequence>
<reference evidence="1 2" key="1">
    <citation type="submission" date="2020-04" db="EMBL/GenBank/DDBJ databases">
        <title>Rhodospirillaceae bacterium KN72 isolated from deep sea.</title>
        <authorList>
            <person name="Zhang D.-C."/>
        </authorList>
    </citation>
    <scope>NUCLEOTIDE SEQUENCE [LARGE SCALE GENOMIC DNA]</scope>
    <source>
        <strain evidence="1 2">KN72</strain>
    </source>
</reference>
<name>A0A7Y0DZ97_9PROT</name>
<dbReference type="Pfam" id="PF05013">
    <property type="entry name" value="FGase"/>
    <property type="match status" value="1"/>
</dbReference>
<dbReference type="GO" id="GO:0050129">
    <property type="term" value="F:N-formylglutamate deformylase activity"/>
    <property type="evidence" value="ECO:0007669"/>
    <property type="project" value="UniProtKB-EC"/>
</dbReference>
<protein>
    <submittedName>
        <fullName evidence="1">N-formylglutamate deformylase</fullName>
        <ecNumber evidence="1">3.5.1.68</ecNumber>
    </submittedName>
</protein>
<dbReference type="Gene3D" id="3.40.630.40">
    <property type="entry name" value="Zn-dependent exopeptidases"/>
    <property type="match status" value="1"/>
</dbReference>
<dbReference type="EMBL" id="JABBNT010000002">
    <property type="protein sequence ID" value="NMM44338.1"/>
    <property type="molecule type" value="Genomic_DNA"/>
</dbReference>
<dbReference type="SUPFAM" id="SSF53187">
    <property type="entry name" value="Zn-dependent exopeptidases"/>
    <property type="match status" value="1"/>
</dbReference>
<dbReference type="RefSeq" id="WP_169624628.1">
    <property type="nucleotide sequence ID" value="NZ_JABBNT010000002.1"/>
</dbReference>
<gene>
    <name evidence="1" type="primary">hutG</name>
    <name evidence="1" type="ORF">HH303_07600</name>
</gene>
<dbReference type="InterPro" id="IPR007709">
    <property type="entry name" value="N-FG_amidohydro"/>
</dbReference>
<dbReference type="EC" id="3.5.1.68" evidence="1"/>
<dbReference type="AlphaFoldDB" id="A0A7Y0DZ97"/>
<evidence type="ECO:0000313" key="1">
    <source>
        <dbReference type="EMBL" id="NMM44338.1"/>
    </source>
</evidence>
<comment type="caution">
    <text evidence="1">The sequence shown here is derived from an EMBL/GenBank/DDBJ whole genome shotgun (WGS) entry which is preliminary data.</text>
</comment>
<organism evidence="1 2">
    <name type="scientific">Pacificispira spongiicola</name>
    <dbReference type="NCBI Taxonomy" id="2729598"/>
    <lineage>
        <taxon>Bacteria</taxon>
        <taxon>Pseudomonadati</taxon>
        <taxon>Pseudomonadota</taxon>
        <taxon>Alphaproteobacteria</taxon>
        <taxon>Rhodospirillales</taxon>
        <taxon>Rhodospirillaceae</taxon>
        <taxon>Pacificispira</taxon>
    </lineage>
</organism>
<evidence type="ECO:0000313" key="2">
    <source>
        <dbReference type="Proteomes" id="UP000539372"/>
    </source>
</evidence>
<dbReference type="Proteomes" id="UP000539372">
    <property type="component" value="Unassembled WGS sequence"/>
</dbReference>
<accession>A0A7Y0DZ97</accession>
<dbReference type="NCBIfam" id="TIGR02017">
    <property type="entry name" value="hutG_amidohyd"/>
    <property type="match status" value="1"/>
</dbReference>
<keyword evidence="1" id="KW-0378">Hydrolase</keyword>
<keyword evidence="2" id="KW-1185">Reference proteome</keyword>
<dbReference type="InterPro" id="IPR010247">
    <property type="entry name" value="HutG_amidohyd"/>
</dbReference>
<proteinExistence type="predicted"/>